<evidence type="ECO:0000313" key="2">
    <source>
        <dbReference type="Proteomes" id="UP000235861"/>
    </source>
</evidence>
<dbReference type="Proteomes" id="UP000235861">
    <property type="component" value="Unassembled WGS sequence"/>
</dbReference>
<dbReference type="AlphaFoldDB" id="A0A2H9U5C8"/>
<evidence type="ECO:0000313" key="1">
    <source>
        <dbReference type="EMBL" id="PJG59231.1"/>
    </source>
</evidence>
<reference evidence="1 2" key="1">
    <citation type="submission" date="2017-11" db="EMBL/GenBank/DDBJ databases">
        <title>Draft genome sequence of environmental isolate Aeromonas cavernicola sp. nov. MDC 2508.</title>
        <authorList>
            <person name="Colston S.M."/>
            <person name="Navarro A."/>
            <person name="Martinez-Murcia A.J."/>
            <person name="Graf J."/>
        </authorList>
    </citation>
    <scope>NUCLEOTIDE SEQUENCE [LARGE SCALE GENOMIC DNA]</scope>
    <source>
        <strain evidence="1 2">MDC 2508</strain>
    </source>
</reference>
<organism evidence="1 2">
    <name type="scientific">Aeromonas cavernicola</name>
    <dbReference type="NCBI Taxonomy" id="1006623"/>
    <lineage>
        <taxon>Bacteria</taxon>
        <taxon>Pseudomonadati</taxon>
        <taxon>Pseudomonadota</taxon>
        <taxon>Gammaproteobacteria</taxon>
        <taxon>Aeromonadales</taxon>
        <taxon>Aeromonadaceae</taxon>
        <taxon>Aeromonas</taxon>
    </lineage>
</organism>
<keyword evidence="2" id="KW-1185">Reference proteome</keyword>
<name>A0A2H9U5C8_9GAMM</name>
<comment type="caution">
    <text evidence="1">The sequence shown here is derived from an EMBL/GenBank/DDBJ whole genome shotgun (WGS) entry which is preliminary data.</text>
</comment>
<dbReference type="EMBL" id="PGGC01000075">
    <property type="protein sequence ID" value="PJG59231.1"/>
    <property type="molecule type" value="Genomic_DNA"/>
</dbReference>
<proteinExistence type="predicted"/>
<sequence>MGDVDYLDHLGGDVVAHQEVNERVGLLHMFGLGRVGMARLSIQSAAPSFGSLISRGDSHWMLTFSAIRTCGQQWAGKTATNSRPNRYTVPPYWVGFDVGQSIE</sequence>
<gene>
    <name evidence="1" type="ORF">CUC53_08470</name>
</gene>
<accession>A0A2H9U5C8</accession>
<protein>
    <submittedName>
        <fullName evidence="1">Uncharacterized protein</fullName>
    </submittedName>
</protein>